<dbReference type="CDD" id="cd01129">
    <property type="entry name" value="PulE-GspE-like"/>
    <property type="match status" value="1"/>
</dbReference>
<dbReference type="InterPro" id="IPR037257">
    <property type="entry name" value="T2SS_E_N_sf"/>
</dbReference>
<evidence type="ECO:0000259" key="5">
    <source>
        <dbReference type="PROSITE" id="PS00662"/>
    </source>
</evidence>
<evidence type="ECO:0000256" key="1">
    <source>
        <dbReference type="ARBA" id="ARBA00006611"/>
    </source>
</evidence>
<gene>
    <name evidence="6" type="primary">tadA</name>
    <name evidence="6" type="ORF">H9645_11585</name>
</gene>
<evidence type="ECO:0000313" key="6">
    <source>
        <dbReference type="EMBL" id="MBD7988667.1"/>
    </source>
</evidence>
<evidence type="ECO:0000313" key="7">
    <source>
        <dbReference type="Proteomes" id="UP000647183"/>
    </source>
</evidence>
<keyword evidence="7" id="KW-1185">Reference proteome</keyword>
<dbReference type="EMBL" id="JACSQJ010000007">
    <property type="protein sequence ID" value="MBD7988667.1"/>
    <property type="molecule type" value="Genomic_DNA"/>
</dbReference>
<dbReference type="Gene3D" id="3.30.450.90">
    <property type="match status" value="1"/>
</dbReference>
<keyword evidence="3" id="KW-0067">ATP-binding</keyword>
<comment type="similarity">
    <text evidence="1">Belongs to the GSP E family.</text>
</comment>
<evidence type="ECO:0000256" key="2">
    <source>
        <dbReference type="ARBA" id="ARBA00022741"/>
    </source>
</evidence>
<feature type="domain" description="Bacterial type II secretion system protein E" evidence="5">
    <location>
        <begin position="312"/>
        <end position="326"/>
    </location>
</feature>
<dbReference type="SUPFAM" id="SSF52540">
    <property type="entry name" value="P-loop containing nucleoside triphosphate hydrolases"/>
    <property type="match status" value="1"/>
</dbReference>
<dbReference type="Gene3D" id="3.30.300.160">
    <property type="entry name" value="Type II secretion system, protein E, N-terminal domain"/>
    <property type="match status" value="1"/>
</dbReference>
<dbReference type="Proteomes" id="UP000647183">
    <property type="component" value="Unassembled WGS sequence"/>
</dbReference>
<accession>A0ABR8UKY8</accession>
<dbReference type="Gene3D" id="3.40.50.300">
    <property type="entry name" value="P-loop containing nucleotide triphosphate hydrolases"/>
    <property type="match status" value="1"/>
</dbReference>
<dbReference type="InterPro" id="IPR003593">
    <property type="entry name" value="AAA+_ATPase"/>
</dbReference>
<sequence>MSGPLPAFAYAFAKHQGVVLLGVDDATGRARVGLREDADPAALLEARRSLGIGLDVELLPRTAFDRRLSELYADAALAGGADDLDLPGDLDALAGDIPATADLLDAQDDAPVIRLINGLIAEAARIGASDVHIEPFESALVVRMRVDGVMREALRLPGRIAPLLVSRVKVMARLDIAEKRLPQDGRIGLAMGSKALDVRVSTLPARGGERVVLRILDKDQGTLSLEGLGMQPGVLDALQRALRVPNGIVLVTGPTGAGKTTTLYAALAALNDGRRNILTVEDPVEYAIDGVGQTQVNARVGMSFAAGLRAILRQDPDVVMVGEVRDPETAQIAVQASLTGHLVLSTVHTNDAPGAVTRLRDMGIEPFLLASSLRLVLAQRLLRRLCTACRKPLVGDGLRSALALLGQGANDAANHAGPAAGGGATATGAATVATLYRATGCAQCSHTGYAGRLGIHEALEVDERLRHLIGAGADEDALADAAFARGGRLGDAARAAVLRGHTTLEEAMRVTRQELQDHGVV</sequence>
<dbReference type="PROSITE" id="PS00662">
    <property type="entry name" value="T2SP_E"/>
    <property type="match status" value="1"/>
</dbReference>
<name>A0ABR8UKY8_9GAMM</name>
<dbReference type="Pfam" id="PF00437">
    <property type="entry name" value="T2SSE"/>
    <property type="match status" value="1"/>
</dbReference>
<dbReference type="PANTHER" id="PTHR30258:SF27">
    <property type="entry name" value="BACTERIOPHAGE ADSORPTION PROTEIN B-RELATED"/>
    <property type="match status" value="1"/>
</dbReference>
<dbReference type="RefSeq" id="WP_191729856.1">
    <property type="nucleotide sequence ID" value="NZ_JACSQJ010000007.1"/>
</dbReference>
<dbReference type="Pfam" id="PF22341">
    <property type="entry name" value="GSPE_N1E"/>
    <property type="match status" value="1"/>
</dbReference>
<dbReference type="SMART" id="SM00382">
    <property type="entry name" value="AAA"/>
    <property type="match status" value="1"/>
</dbReference>
<keyword evidence="2" id="KW-0547">Nucleotide-binding</keyword>
<dbReference type="InterPro" id="IPR054757">
    <property type="entry name" value="GSPE_N1E"/>
</dbReference>
<dbReference type="InterPro" id="IPR001482">
    <property type="entry name" value="T2SS/T4SS_dom"/>
</dbReference>
<dbReference type="PANTHER" id="PTHR30258">
    <property type="entry name" value="TYPE II SECRETION SYSTEM PROTEIN GSPE-RELATED"/>
    <property type="match status" value="1"/>
</dbReference>
<organism evidence="6 7">
    <name type="scientific">Luteimonas colneyensis</name>
    <dbReference type="NCBI Taxonomy" id="2762230"/>
    <lineage>
        <taxon>Bacteria</taxon>
        <taxon>Pseudomonadati</taxon>
        <taxon>Pseudomonadota</taxon>
        <taxon>Gammaproteobacteria</taxon>
        <taxon>Lysobacterales</taxon>
        <taxon>Lysobacteraceae</taxon>
        <taxon>Luteimonas</taxon>
    </lineage>
</organism>
<protein>
    <recommendedName>
        <fullName evidence="4">General secretion pathway protein E</fullName>
    </recommendedName>
</protein>
<dbReference type="SUPFAM" id="SSF160246">
    <property type="entry name" value="EspE N-terminal domain-like"/>
    <property type="match status" value="1"/>
</dbReference>
<evidence type="ECO:0000256" key="3">
    <source>
        <dbReference type="ARBA" id="ARBA00022840"/>
    </source>
</evidence>
<dbReference type="InterPro" id="IPR027417">
    <property type="entry name" value="P-loop_NTPase"/>
</dbReference>
<reference evidence="6 7" key="1">
    <citation type="submission" date="2020-08" db="EMBL/GenBank/DDBJ databases">
        <title>A Genomic Blueprint of the Chicken Gut Microbiome.</title>
        <authorList>
            <person name="Gilroy R."/>
            <person name="Ravi A."/>
            <person name="Getino M."/>
            <person name="Pursley I."/>
            <person name="Horton D.L."/>
            <person name="Alikhan N.-F."/>
            <person name="Baker D."/>
            <person name="Gharbi K."/>
            <person name="Hall N."/>
            <person name="Watson M."/>
            <person name="Adriaenssens E.M."/>
            <person name="Foster-Nyarko E."/>
            <person name="Jarju S."/>
            <person name="Secka A."/>
            <person name="Antonio M."/>
            <person name="Oren A."/>
            <person name="Chaudhuri R."/>
            <person name="La Ragione R.M."/>
            <person name="Hildebrand F."/>
            <person name="Pallen M.J."/>
        </authorList>
    </citation>
    <scope>NUCLEOTIDE SEQUENCE [LARGE SCALE GENOMIC DNA]</scope>
    <source>
        <strain evidence="6 7">Sa2BVA3</strain>
    </source>
</reference>
<proteinExistence type="inferred from homology"/>
<comment type="caution">
    <text evidence="6">The sequence shown here is derived from an EMBL/GenBank/DDBJ whole genome shotgun (WGS) entry which is preliminary data.</text>
</comment>
<evidence type="ECO:0000256" key="4">
    <source>
        <dbReference type="ARBA" id="ARBA00047206"/>
    </source>
</evidence>